<proteinExistence type="predicted"/>
<evidence type="ECO:0000313" key="2">
    <source>
        <dbReference type="Proteomes" id="UP000536179"/>
    </source>
</evidence>
<dbReference type="EMBL" id="JACHXU010000012">
    <property type="protein sequence ID" value="MBB3207718.1"/>
    <property type="molecule type" value="Genomic_DNA"/>
</dbReference>
<sequence>MESFTQVIGFDRDWPRGSAVEMTDSLQRRTVFPGGSATGISSPKKTLAASARALGLLASGAAAFEVP</sequence>
<organism evidence="1 2">
    <name type="scientific">Aporhodopirellula rubra</name>
    <dbReference type="NCBI Taxonomy" id="980271"/>
    <lineage>
        <taxon>Bacteria</taxon>
        <taxon>Pseudomonadati</taxon>
        <taxon>Planctomycetota</taxon>
        <taxon>Planctomycetia</taxon>
        <taxon>Pirellulales</taxon>
        <taxon>Pirellulaceae</taxon>
        <taxon>Aporhodopirellula</taxon>
    </lineage>
</organism>
<keyword evidence="2" id="KW-1185">Reference proteome</keyword>
<reference evidence="1 2" key="1">
    <citation type="submission" date="2020-08" db="EMBL/GenBank/DDBJ databases">
        <title>Genomic Encyclopedia of Type Strains, Phase III (KMG-III): the genomes of soil and plant-associated and newly described type strains.</title>
        <authorList>
            <person name="Whitman W."/>
        </authorList>
    </citation>
    <scope>NUCLEOTIDE SEQUENCE [LARGE SCALE GENOMIC DNA]</scope>
    <source>
        <strain evidence="1 2">CECT 8075</strain>
    </source>
</reference>
<accession>A0A7W5E107</accession>
<gene>
    <name evidence="1" type="ORF">FHS27_003545</name>
</gene>
<dbReference type="AlphaFoldDB" id="A0A7W5E107"/>
<comment type="caution">
    <text evidence="1">The sequence shown here is derived from an EMBL/GenBank/DDBJ whole genome shotgun (WGS) entry which is preliminary data.</text>
</comment>
<evidence type="ECO:0000313" key="1">
    <source>
        <dbReference type="EMBL" id="MBB3207718.1"/>
    </source>
</evidence>
<dbReference type="Proteomes" id="UP000536179">
    <property type="component" value="Unassembled WGS sequence"/>
</dbReference>
<protein>
    <submittedName>
        <fullName evidence="1">Uncharacterized protein</fullName>
    </submittedName>
</protein>
<name>A0A7W5E107_9BACT</name>
<dbReference type="RefSeq" id="WP_184306028.1">
    <property type="nucleotide sequence ID" value="NZ_JACHXU010000012.1"/>
</dbReference>